<evidence type="ECO:0000256" key="6">
    <source>
        <dbReference type="ARBA" id="ARBA00040529"/>
    </source>
</evidence>
<dbReference type="NCBIfam" id="TIGR01930">
    <property type="entry name" value="AcCoA-C-Actrans"/>
    <property type="match status" value="1"/>
</dbReference>
<dbReference type="InterPro" id="IPR020615">
    <property type="entry name" value="Thiolase_acyl_enz_int_AS"/>
</dbReference>
<feature type="active site" description="Proton acceptor" evidence="7">
    <location>
        <position position="336"/>
    </location>
</feature>
<evidence type="ECO:0000259" key="10">
    <source>
        <dbReference type="Pfam" id="PF02803"/>
    </source>
</evidence>
<feature type="active site" description="Acyl-thioester intermediate" evidence="7">
    <location>
        <position position="87"/>
    </location>
</feature>
<protein>
    <recommendedName>
        <fullName evidence="6">Probable acetyl-CoA acetyltransferase</fullName>
        <ecNumber evidence="2">2.3.1.9</ecNumber>
    </recommendedName>
    <alternativeName>
        <fullName evidence="5">Acetoacetyl-CoA thiolase</fullName>
    </alternativeName>
</protein>
<evidence type="ECO:0000259" key="9">
    <source>
        <dbReference type="Pfam" id="PF00108"/>
    </source>
</evidence>
<evidence type="ECO:0000256" key="1">
    <source>
        <dbReference type="ARBA" id="ARBA00010982"/>
    </source>
</evidence>
<evidence type="ECO:0000256" key="7">
    <source>
        <dbReference type="PIRSR" id="PIRSR000429-1"/>
    </source>
</evidence>
<dbReference type="EC" id="2.3.1.9" evidence="2"/>
<dbReference type="Proteomes" id="UP001138997">
    <property type="component" value="Unassembled WGS sequence"/>
</dbReference>
<dbReference type="FunFam" id="3.40.47.10:FF:000010">
    <property type="entry name" value="Acetyl-CoA acetyltransferase (Thiolase)"/>
    <property type="match status" value="1"/>
</dbReference>
<feature type="domain" description="Thiolase N-terminal" evidence="9">
    <location>
        <begin position="5"/>
        <end position="252"/>
    </location>
</feature>
<dbReference type="PIRSF" id="PIRSF000429">
    <property type="entry name" value="Ac-CoA_Ac_transf"/>
    <property type="match status" value="1"/>
</dbReference>
<organism evidence="11 12">
    <name type="scientific">Kineosporia babensis</name>
    <dbReference type="NCBI Taxonomy" id="499548"/>
    <lineage>
        <taxon>Bacteria</taxon>
        <taxon>Bacillati</taxon>
        <taxon>Actinomycetota</taxon>
        <taxon>Actinomycetes</taxon>
        <taxon>Kineosporiales</taxon>
        <taxon>Kineosporiaceae</taxon>
        <taxon>Kineosporia</taxon>
    </lineage>
</organism>
<evidence type="ECO:0000256" key="5">
    <source>
        <dbReference type="ARBA" id="ARBA00030755"/>
    </source>
</evidence>
<dbReference type="InterPro" id="IPR020613">
    <property type="entry name" value="Thiolase_CS"/>
</dbReference>
<dbReference type="InterPro" id="IPR020617">
    <property type="entry name" value="Thiolase_C"/>
</dbReference>
<comment type="caution">
    <text evidence="11">The sequence shown here is derived from an EMBL/GenBank/DDBJ whole genome shotgun (WGS) entry which is preliminary data.</text>
</comment>
<dbReference type="AlphaFoldDB" id="A0A9X1NIB1"/>
<dbReference type="InterPro" id="IPR016039">
    <property type="entry name" value="Thiolase-like"/>
</dbReference>
<dbReference type="Pfam" id="PF02803">
    <property type="entry name" value="Thiolase_C"/>
    <property type="match status" value="1"/>
</dbReference>
<dbReference type="Pfam" id="PF00108">
    <property type="entry name" value="Thiolase_N"/>
    <property type="match status" value="1"/>
</dbReference>
<evidence type="ECO:0000313" key="12">
    <source>
        <dbReference type="Proteomes" id="UP001138997"/>
    </source>
</evidence>
<dbReference type="PANTHER" id="PTHR18919:SF107">
    <property type="entry name" value="ACETYL-COA ACETYLTRANSFERASE, CYTOSOLIC"/>
    <property type="match status" value="1"/>
</dbReference>
<keyword evidence="12" id="KW-1185">Reference proteome</keyword>
<feature type="domain" description="Thiolase C-terminal" evidence="10">
    <location>
        <begin position="259"/>
        <end position="378"/>
    </location>
</feature>
<dbReference type="RefSeq" id="WP_231447201.1">
    <property type="nucleotide sequence ID" value="NZ_JAJOMB010000017.1"/>
</dbReference>
<proteinExistence type="inferred from homology"/>
<keyword evidence="4 8" id="KW-0012">Acyltransferase</keyword>
<dbReference type="PROSITE" id="PS00099">
    <property type="entry name" value="THIOLASE_3"/>
    <property type="match status" value="1"/>
</dbReference>
<accession>A0A9X1NIB1</accession>
<name>A0A9X1NIB1_9ACTN</name>
<dbReference type="InterPro" id="IPR002155">
    <property type="entry name" value="Thiolase"/>
</dbReference>
<dbReference type="Gene3D" id="3.40.47.10">
    <property type="match status" value="1"/>
</dbReference>
<dbReference type="InterPro" id="IPR020610">
    <property type="entry name" value="Thiolase_AS"/>
</dbReference>
<feature type="active site" description="Proton acceptor" evidence="7">
    <location>
        <position position="366"/>
    </location>
</feature>
<dbReference type="PROSITE" id="PS00098">
    <property type="entry name" value="THIOLASE_1"/>
    <property type="match status" value="1"/>
</dbReference>
<dbReference type="GO" id="GO:0003985">
    <property type="term" value="F:acetyl-CoA C-acetyltransferase activity"/>
    <property type="evidence" value="ECO:0007669"/>
    <property type="project" value="UniProtKB-EC"/>
</dbReference>
<dbReference type="InterPro" id="IPR020616">
    <property type="entry name" value="Thiolase_N"/>
</dbReference>
<comment type="similarity">
    <text evidence="1 8">Belongs to the thiolase-like superfamily. Thiolase family.</text>
</comment>
<dbReference type="PANTHER" id="PTHR18919">
    <property type="entry name" value="ACETYL-COA C-ACYLTRANSFERASE"/>
    <property type="match status" value="1"/>
</dbReference>
<gene>
    <name evidence="11" type="ORF">LR394_27015</name>
</gene>
<dbReference type="PROSITE" id="PS00737">
    <property type="entry name" value="THIOLASE_2"/>
    <property type="match status" value="1"/>
</dbReference>
<evidence type="ECO:0000256" key="2">
    <source>
        <dbReference type="ARBA" id="ARBA00012705"/>
    </source>
</evidence>
<evidence type="ECO:0000256" key="3">
    <source>
        <dbReference type="ARBA" id="ARBA00022679"/>
    </source>
</evidence>
<dbReference type="SUPFAM" id="SSF53901">
    <property type="entry name" value="Thiolase-like"/>
    <property type="match status" value="2"/>
</dbReference>
<keyword evidence="3 8" id="KW-0808">Transferase</keyword>
<dbReference type="CDD" id="cd00751">
    <property type="entry name" value="thiolase"/>
    <property type="match status" value="1"/>
</dbReference>
<evidence type="ECO:0000256" key="8">
    <source>
        <dbReference type="RuleBase" id="RU003557"/>
    </source>
</evidence>
<sequence>MPAAYIYRTRRTPFGRFNGALAEVRPDDLAAQVVGDVLAGVDGARVDEIVLGNANGAGEDTRNVARMAGLLAGLPVSVPAVTVNRLCGSGLDAVMLASRSIETGDAEMVVAGGVESMTRAPWVMMKPVPARDATLVSTTLGWRLVNQKLPAEWTVSLGEANEQLQERFSISRERQDEFALRSHRLAQQAWDEGFYDELVTPVGELARDEGIRASSSLEKLASLKPVFRPGGTITAANASPLNDGASAVLVGSDRIGLVPQARIAGRAAHACEPQMFGYAPVVAAEKALKRAGIGWSDVGAVELNEAFAVQALACIDAWDVDPEIVNLRGGAIAIGHPLGASGGRLVGTLAAILAERGERWGVAAICIGVGQALAVVLENVQ</sequence>
<evidence type="ECO:0000313" key="11">
    <source>
        <dbReference type="EMBL" id="MCD5314565.1"/>
    </source>
</evidence>
<reference evidence="11" key="1">
    <citation type="submission" date="2021-11" db="EMBL/GenBank/DDBJ databases">
        <title>Streptomyces corallinus and Kineosporia corallina sp. nov., two new coral-derived marine actinobacteria.</title>
        <authorList>
            <person name="Buangrab K."/>
            <person name="Sutthacheep M."/>
            <person name="Yeemin T."/>
            <person name="Harunari E."/>
            <person name="Igarashi Y."/>
            <person name="Sripreechasak P."/>
            <person name="Kanchanasin P."/>
            <person name="Tanasupawat S."/>
            <person name="Phongsopitanun W."/>
        </authorList>
    </citation>
    <scope>NUCLEOTIDE SEQUENCE</scope>
    <source>
        <strain evidence="11">JCM 31032</strain>
    </source>
</reference>
<dbReference type="EMBL" id="JAJOMB010000017">
    <property type="protein sequence ID" value="MCD5314565.1"/>
    <property type="molecule type" value="Genomic_DNA"/>
</dbReference>
<evidence type="ECO:0000256" key="4">
    <source>
        <dbReference type="ARBA" id="ARBA00023315"/>
    </source>
</evidence>